<keyword evidence="3" id="KW-1185">Reference proteome</keyword>
<evidence type="ECO:0000313" key="2">
    <source>
        <dbReference type="EMBL" id="MBC3766736.1"/>
    </source>
</evidence>
<dbReference type="EMBL" id="JACNEP010000010">
    <property type="protein sequence ID" value="MBC3766736.1"/>
    <property type="molecule type" value="Genomic_DNA"/>
</dbReference>
<sequence length="235" mass="26723">MDDLEFRRTIYADPDSQLQSVKDAVQSDKSKQQFWHDVKQLDKNIKQTVSDVAVPEGLAHRLILKQSLAEHRSQKIKQRWYIALAASIAFLVGINVTIFNNQPIDISEYALAHRYHEGEVPMQMDENVNLQQVNIKLAAMGGHLNQDIGKVYFANFCDFDRVRSLHLVMDSGNGKVTVFVVPLKEQFSMEPKFADQRFDGRSFDIGNAAIIVVGEKGQELKLMEDNLKKQLVFSA</sequence>
<dbReference type="InterPro" id="IPR021806">
    <property type="entry name" value="DUF3379"/>
</dbReference>
<accession>A0A8J6IWE5</accession>
<proteinExistence type="predicted"/>
<keyword evidence="1" id="KW-0812">Transmembrane</keyword>
<evidence type="ECO:0000313" key="3">
    <source>
        <dbReference type="Proteomes" id="UP000601768"/>
    </source>
</evidence>
<evidence type="ECO:0000256" key="1">
    <source>
        <dbReference type="SAM" id="Phobius"/>
    </source>
</evidence>
<dbReference type="AlphaFoldDB" id="A0A8J6IWE5"/>
<keyword evidence="1" id="KW-0472">Membrane</keyword>
<gene>
    <name evidence="2" type="ORF">H8B19_12675</name>
</gene>
<comment type="caution">
    <text evidence="2">The sequence shown here is derived from an EMBL/GenBank/DDBJ whole genome shotgun (WGS) entry which is preliminary data.</text>
</comment>
<reference evidence="2" key="1">
    <citation type="journal article" date="2018" name="Int. J. Syst. Evol. Microbiol.">
        <title>Neptunicella marina gen. nov., sp. nov., isolated from surface seawater.</title>
        <authorList>
            <person name="Liu X."/>
            <person name="Lai Q."/>
            <person name="Du Y."/>
            <person name="Zhang X."/>
            <person name="Liu Z."/>
            <person name="Sun F."/>
            <person name="Shao Z."/>
        </authorList>
    </citation>
    <scope>NUCLEOTIDE SEQUENCE</scope>
    <source>
        <strain evidence="2">S27-2</strain>
    </source>
</reference>
<name>A0A8J6IWE5_9ALTE</name>
<protein>
    <submittedName>
        <fullName evidence="2">DUF3379 domain-containing protein</fullName>
    </submittedName>
</protein>
<dbReference type="RefSeq" id="WP_186507263.1">
    <property type="nucleotide sequence ID" value="NZ_JACNEP010000010.1"/>
</dbReference>
<keyword evidence="1" id="KW-1133">Transmembrane helix</keyword>
<organism evidence="2 3">
    <name type="scientific">Neptunicella marina</name>
    <dbReference type="NCBI Taxonomy" id="2125989"/>
    <lineage>
        <taxon>Bacteria</taxon>
        <taxon>Pseudomonadati</taxon>
        <taxon>Pseudomonadota</taxon>
        <taxon>Gammaproteobacteria</taxon>
        <taxon>Alteromonadales</taxon>
        <taxon>Alteromonadaceae</taxon>
        <taxon>Neptunicella</taxon>
    </lineage>
</organism>
<dbReference type="Pfam" id="PF11859">
    <property type="entry name" value="DUF3379"/>
    <property type="match status" value="1"/>
</dbReference>
<dbReference type="Proteomes" id="UP000601768">
    <property type="component" value="Unassembled WGS sequence"/>
</dbReference>
<reference evidence="2" key="2">
    <citation type="submission" date="2020-08" db="EMBL/GenBank/DDBJ databases">
        <authorList>
            <person name="Lai Q."/>
        </authorList>
    </citation>
    <scope>NUCLEOTIDE SEQUENCE</scope>
    <source>
        <strain evidence="2">S27-2</strain>
    </source>
</reference>
<feature type="transmembrane region" description="Helical" evidence="1">
    <location>
        <begin position="80"/>
        <end position="99"/>
    </location>
</feature>